<dbReference type="SUPFAM" id="SSF56672">
    <property type="entry name" value="DNA/RNA polymerases"/>
    <property type="match status" value="1"/>
</dbReference>
<dbReference type="PANTHER" id="PTHR31635:SF196">
    <property type="entry name" value="REVERSE TRANSCRIPTASE DOMAIN-CONTAINING PROTEIN-RELATED"/>
    <property type="match status" value="1"/>
</dbReference>
<dbReference type="Pfam" id="PF03372">
    <property type="entry name" value="Exo_endo_phos"/>
    <property type="match status" value="1"/>
</dbReference>
<dbReference type="CDD" id="cd09076">
    <property type="entry name" value="L1-EN"/>
    <property type="match status" value="1"/>
</dbReference>
<protein>
    <recommendedName>
        <fullName evidence="2">Reverse transcriptase domain-containing protein</fullName>
    </recommendedName>
</protein>
<evidence type="ECO:0000256" key="1">
    <source>
        <dbReference type="SAM" id="Coils"/>
    </source>
</evidence>
<dbReference type="SUPFAM" id="SSF56219">
    <property type="entry name" value="DNase I-like"/>
    <property type="match status" value="1"/>
</dbReference>
<evidence type="ECO:0000313" key="4">
    <source>
        <dbReference type="Proteomes" id="UP000261360"/>
    </source>
</evidence>
<reference evidence="3" key="2">
    <citation type="submission" date="2025-09" db="UniProtKB">
        <authorList>
            <consortium name="Ensembl"/>
        </authorList>
    </citation>
    <scope>IDENTIFICATION</scope>
</reference>
<proteinExistence type="predicted"/>
<dbReference type="Ensembl" id="ENSSLDT00000000734.1">
    <property type="protein sequence ID" value="ENSSLDP00000000678.1"/>
    <property type="gene ID" value="ENSSLDG00000000631.1"/>
</dbReference>
<dbReference type="Gene3D" id="3.60.10.10">
    <property type="entry name" value="Endonuclease/exonuclease/phosphatase"/>
    <property type="match status" value="1"/>
</dbReference>
<dbReference type="InterPro" id="IPR036691">
    <property type="entry name" value="Endo/exonu/phosph_ase_sf"/>
</dbReference>
<keyword evidence="1" id="KW-0175">Coiled coil</keyword>
<sequence length="1177" mass="136382">MLGYRVVTYNVKGLHSPQKRRKILDQLKQMNCSIAYLQETHLSDAEHEKMNKSWASQVYYSSHKSGRRRGVAILIHRSIQFCFDSSFKDKEGRYVLINGTINGVWVSMLNVYAPNDNSPQFMKSIFNLVLDKAQGMLLIAGDFNCVLNPFLDKSTNSNIQPTTMSRALKNCCEEFGFLDVWRYKHPGDRDYTFFSHPHSTYSRIDYFFVPSNESFRAIDCQIHNITLSDHAPVSMVWDVGRVTTSGRWRLNTSLLGMPAFQATIRDEFISYLEINDKEDVSPIILWEAAKAVLRGKIIQLASTFKKVRTAKRQELEKKVGDLEKQHKKNTTSENLNKLKKAKQELDDLLTEKIERNLRFLKQKYYEHGSRASRLLASQLRKQCSLTTVHKIKSNKSDKPFLYKPNEISEAFAAFYKDLYSDKDRVSDPAVFDNYLKSIKLPTIDPTSAKFIDRPITKEEIEKAIKNLKNNKSPGTDGFTNEFYKNYIDLISPILERAYSDALEKGELPSAWREAIISVIPKEHKDPTDCASYRPIALLNTDCKLLTSILAKRVESVITTVIHPDQTGFIAGRYLPDNVRRLLNVMEHSNNYPFPCMALAVDAEKAFDRVSWPFLLKTLDRFGFGPNFNRWIQLLYAAPRSMVRVNGHISQSFDLGRGTRQGCPLSPLLFALSIEPLAQMIREDVNINGIEIGDKIHKISLYADDILVYLSEPLNSVPKLMDCFAKFGALSGYKVNVNKTEALALNSLVTHQMKAAFSFKWPKDGISYLGTTITQNLDKLYRANYNKLIDKISVDLNRWAVLPLTISGRIESIRMNVLPRLLFLFQTLPLAPPKNMFTILDRLISRFIWQGRRPRVRYKTLQLSKQHGGWGLPHLRHYWLACQLRALIIWISDKTDTRWLEIEKSLCTLTPLSKVPFTENKSLEETLGRWSKTTLAAWREVQKNFGLPCDMSVLSGVAHLKGFIPLKLDAGYKRWGHLNLNYIHQLIEDQELKTFEQLMNEFGLPRSDFYRYLQIRSYLFKHPDWNRIKKSDSPIEQYLTKIQNGKYIGRPISNLYRILSAMKQENTLHIKQKWEAELETEIREEVWDNIASEMHKVTNANLWREFQWKIVHRFFRSPRILAKIDPNRTSECWRECGEVSADHTHIFWKCPLLDNFWCEILDLLDKVFVFSLPRDPLL</sequence>
<dbReference type="InterPro" id="IPR005135">
    <property type="entry name" value="Endo/exonuclease/phosphatase"/>
</dbReference>
<evidence type="ECO:0000259" key="2">
    <source>
        <dbReference type="PROSITE" id="PS50878"/>
    </source>
</evidence>
<feature type="coiled-coil region" evidence="1">
    <location>
        <begin position="305"/>
        <end position="358"/>
    </location>
</feature>
<name>A0A3B4WG33_SERLL</name>
<dbReference type="PANTHER" id="PTHR31635">
    <property type="entry name" value="REVERSE TRANSCRIPTASE DOMAIN-CONTAINING PROTEIN-RELATED"/>
    <property type="match status" value="1"/>
</dbReference>
<dbReference type="PROSITE" id="PS50878">
    <property type="entry name" value="RT_POL"/>
    <property type="match status" value="1"/>
</dbReference>
<dbReference type="GeneTree" id="ENSGT00940000163630"/>
<dbReference type="InterPro" id="IPR043502">
    <property type="entry name" value="DNA/RNA_pol_sf"/>
</dbReference>
<organism evidence="3 4">
    <name type="scientific">Seriola lalandi dorsalis</name>
    <dbReference type="NCBI Taxonomy" id="1841481"/>
    <lineage>
        <taxon>Eukaryota</taxon>
        <taxon>Metazoa</taxon>
        <taxon>Chordata</taxon>
        <taxon>Craniata</taxon>
        <taxon>Vertebrata</taxon>
        <taxon>Euteleostomi</taxon>
        <taxon>Actinopterygii</taxon>
        <taxon>Neopterygii</taxon>
        <taxon>Teleostei</taxon>
        <taxon>Neoteleostei</taxon>
        <taxon>Acanthomorphata</taxon>
        <taxon>Carangaria</taxon>
        <taxon>Carangiformes</taxon>
        <taxon>Carangidae</taxon>
        <taxon>Seriola</taxon>
    </lineage>
</organism>
<dbReference type="CDD" id="cd01650">
    <property type="entry name" value="RT_nLTR_like"/>
    <property type="match status" value="1"/>
</dbReference>
<dbReference type="GO" id="GO:0003824">
    <property type="term" value="F:catalytic activity"/>
    <property type="evidence" value="ECO:0007669"/>
    <property type="project" value="InterPro"/>
</dbReference>
<dbReference type="InterPro" id="IPR000477">
    <property type="entry name" value="RT_dom"/>
</dbReference>
<dbReference type="AlphaFoldDB" id="A0A3B4WG33"/>
<dbReference type="Proteomes" id="UP000261360">
    <property type="component" value="Unplaced"/>
</dbReference>
<reference evidence="3" key="1">
    <citation type="submission" date="2025-08" db="UniProtKB">
        <authorList>
            <consortium name="Ensembl"/>
        </authorList>
    </citation>
    <scope>IDENTIFICATION</scope>
</reference>
<keyword evidence="4" id="KW-1185">Reference proteome</keyword>
<dbReference type="Pfam" id="PF00078">
    <property type="entry name" value="RVT_1"/>
    <property type="match status" value="1"/>
</dbReference>
<feature type="domain" description="Reverse transcriptase" evidence="2">
    <location>
        <begin position="500"/>
        <end position="772"/>
    </location>
</feature>
<evidence type="ECO:0000313" key="3">
    <source>
        <dbReference type="Ensembl" id="ENSSLDP00000000678.1"/>
    </source>
</evidence>
<dbReference type="STRING" id="1841481.ENSSLDP00000000678"/>
<accession>A0A3B4WG33</accession>